<dbReference type="InterPro" id="IPR036890">
    <property type="entry name" value="HATPase_C_sf"/>
</dbReference>
<dbReference type="Gene3D" id="2.130.10.10">
    <property type="entry name" value="YVTN repeat-like/Quinoprotein amine dehydrogenase"/>
    <property type="match status" value="3"/>
</dbReference>
<dbReference type="InterPro" id="IPR004358">
    <property type="entry name" value="Sig_transdc_His_kin-like_C"/>
</dbReference>
<dbReference type="SMART" id="SM00387">
    <property type="entry name" value="HATPase_c"/>
    <property type="match status" value="1"/>
</dbReference>
<keyword evidence="7" id="KW-1185">Reference proteome</keyword>
<dbReference type="InterPro" id="IPR011123">
    <property type="entry name" value="Y_Y_Y"/>
</dbReference>
<dbReference type="EMBL" id="JAERPS020000002">
    <property type="protein sequence ID" value="MBZ9611293.1"/>
    <property type="molecule type" value="Genomic_DNA"/>
</dbReference>
<dbReference type="Proteomes" id="UP000663814">
    <property type="component" value="Unassembled WGS sequence"/>
</dbReference>
<dbReference type="EC" id="2.7.13.3" evidence="2"/>
<organism evidence="6 7">
    <name type="scientific">Rheinheimera maricola</name>
    <dbReference type="NCBI Taxonomy" id="2793282"/>
    <lineage>
        <taxon>Bacteria</taxon>
        <taxon>Pseudomonadati</taxon>
        <taxon>Pseudomonadota</taxon>
        <taxon>Gammaproteobacteria</taxon>
        <taxon>Chromatiales</taxon>
        <taxon>Chromatiaceae</taxon>
        <taxon>Rheinheimera</taxon>
    </lineage>
</organism>
<accession>A0ABS7X987</accession>
<dbReference type="Pfam" id="PF07494">
    <property type="entry name" value="Reg_prop"/>
    <property type="match status" value="3"/>
</dbReference>
<dbReference type="Gene3D" id="3.30.565.10">
    <property type="entry name" value="Histidine kinase-like ATPase, C-terminal domain"/>
    <property type="match status" value="1"/>
</dbReference>
<name>A0ABS7X987_9GAMM</name>
<dbReference type="InterPro" id="IPR011110">
    <property type="entry name" value="Reg_prop"/>
</dbReference>
<keyword evidence="4" id="KW-0175">Coiled coil</keyword>
<evidence type="ECO:0000313" key="7">
    <source>
        <dbReference type="Proteomes" id="UP000663814"/>
    </source>
</evidence>
<dbReference type="Gene3D" id="1.10.287.130">
    <property type="match status" value="1"/>
</dbReference>
<reference evidence="6 7" key="1">
    <citation type="submission" date="2020-12" db="EMBL/GenBank/DDBJ databases">
        <authorList>
            <person name="Ruan W."/>
            <person name="Khan S.A."/>
            <person name="Jeon C.O."/>
        </authorList>
    </citation>
    <scope>NUCLEOTIDE SEQUENCE [LARGE SCALE GENOMIC DNA]</scope>
    <source>
        <strain evidence="6 7">MA-13</strain>
    </source>
</reference>
<dbReference type="CDD" id="cd00082">
    <property type="entry name" value="HisKA"/>
    <property type="match status" value="1"/>
</dbReference>
<dbReference type="InterPro" id="IPR013783">
    <property type="entry name" value="Ig-like_fold"/>
</dbReference>
<reference evidence="6 7" key="2">
    <citation type="submission" date="2021-08" db="EMBL/GenBank/DDBJ databases">
        <title>Rheinheimera aquimaris sp. nov., isolated from seawater of the East Sea in Korea.</title>
        <authorList>
            <person name="Kim K.H."/>
            <person name="Wenting R."/>
            <person name="Kim K.R."/>
            <person name="Jeon C.O."/>
        </authorList>
    </citation>
    <scope>NUCLEOTIDE SEQUENCE [LARGE SCALE GENOMIC DNA]</scope>
    <source>
        <strain evidence="6 7">MA-13</strain>
    </source>
</reference>
<comment type="catalytic activity">
    <reaction evidence="1">
        <text>ATP + protein L-histidine = ADP + protein N-phospho-L-histidine.</text>
        <dbReference type="EC" id="2.7.13.3"/>
    </reaction>
</comment>
<keyword evidence="3" id="KW-0597">Phosphoprotein</keyword>
<gene>
    <name evidence="6" type="ORF">I4W93_006750</name>
</gene>
<dbReference type="InterPro" id="IPR003594">
    <property type="entry name" value="HATPase_dom"/>
</dbReference>
<dbReference type="Pfam" id="PF02518">
    <property type="entry name" value="HATPase_c"/>
    <property type="match status" value="1"/>
</dbReference>
<feature type="coiled-coil region" evidence="4">
    <location>
        <begin position="829"/>
        <end position="863"/>
    </location>
</feature>
<dbReference type="InterPro" id="IPR015943">
    <property type="entry name" value="WD40/YVTN_repeat-like_dom_sf"/>
</dbReference>
<dbReference type="PROSITE" id="PS50109">
    <property type="entry name" value="HIS_KIN"/>
    <property type="match status" value="1"/>
</dbReference>
<dbReference type="InterPro" id="IPR005467">
    <property type="entry name" value="His_kinase_dom"/>
</dbReference>
<evidence type="ECO:0000259" key="5">
    <source>
        <dbReference type="PROSITE" id="PS50109"/>
    </source>
</evidence>
<dbReference type="RefSeq" id="WP_224673308.1">
    <property type="nucleotide sequence ID" value="NZ_JAERPS020000002.1"/>
</dbReference>
<dbReference type="SUPFAM" id="SSF55874">
    <property type="entry name" value="ATPase domain of HSP90 chaperone/DNA topoisomerase II/histidine kinase"/>
    <property type="match status" value="1"/>
</dbReference>
<proteinExistence type="predicted"/>
<dbReference type="PANTHER" id="PTHR43547">
    <property type="entry name" value="TWO-COMPONENT HISTIDINE KINASE"/>
    <property type="match status" value="1"/>
</dbReference>
<protein>
    <recommendedName>
        <fullName evidence="2">histidine kinase</fullName>
        <ecNumber evidence="2">2.7.13.3</ecNumber>
    </recommendedName>
</protein>
<dbReference type="PRINTS" id="PR00344">
    <property type="entry name" value="BCTRLSENSOR"/>
</dbReference>
<comment type="caution">
    <text evidence="6">The sequence shown here is derived from an EMBL/GenBank/DDBJ whole genome shotgun (WGS) entry which is preliminary data.</text>
</comment>
<sequence>MYREVMQRILLLAVLWLTLPVLAVPDISVPAASRFTRVDIQQGLSQNTVTALAQDSHGNVWIGTQNGLNRFDGFSVKVYRPDTQQANTLSDNFITSLAVDPSGIIWVGTLNGLNQFDPSQGRFTSIQTLPKRTSGYDVILSLHIDKHNRLWVGTDRGVALWHKESQQLRIWPPAAADSTNQNITALTSDDSSLWVGSPQGLKRYDINAEIEIPLLNYALQHAAVMALYHDPTGQLWIGLEHDGLVLRSGSNQSWQTITLSTYANGMVSKEIRSITMGPDGHIWVGTQHGLNQLAEVNDSWQQTASFFHQRHNPNSLGSGKVVSILSDSDGSIWVGTWNGGVSRLNAANNLFTSYTADLSHIAKARNVASISLLASEQTLWVGTADGLFELDLQLGTFTQVADQRGSFTYYSAIDMGQHIWFGHAQGITAFDKQRQQYSELSLPAEVNRGPVRRLWQDQDKIWLAVDQYGLFVLDRSLQRIITFKPFNRAVTFIRPLDNYIIVGSYNGLSWFNRNTAEQLYHHELANTASTDTPTLPSAPMDYVRSADGRHWLATNGGGLYQMHYAAASPASVKFTRHKASDKLTTGQLKTMVQDNADNIWLSTAFGISVFTPQTEQVRNFGQRHGTLHRDYINASGTSLTDGSIAFGAMEGFTIFKPEQVITYQAKPIASPQIQAIRVNNAPLAKDPADADVALAHILYHERVLSIPAMGARSVNIDFSTREYIETGQVLFQYRLDPIDSDWTTQDANRRSASFERLPPGKYIFRLRAGLAQASWSDEAWLDIEVLPLWWETWWARLLLVSILIAAALGLHFYRLNNLHKQQEQLAWLVKERTEALEESKDKAEKTLQQLESTMKELVRTEKMAALGQLVAGVAHEVNTPLGVALTANSVVTEESALLQQKLASGNIRRQELEDYLNKLIQAGRLLDHNLQRAAQLVANFKQVSVDRTADNQRQFYLAVYLDELLESLSLMWRSRQIILRVSCPNELVMDSYPGTIGQIITNLTQNAIVHGFKDRNSGNISLSCSLQQDQVEIIFADNGAGISSDNLERIFDPFFTTNRHQGGTGLGLHIVFNLITQKLGGTIKVASKLGTGTQFTLLLPRQVTKH</sequence>
<dbReference type="PANTHER" id="PTHR43547:SF2">
    <property type="entry name" value="HYBRID SIGNAL TRANSDUCTION HISTIDINE KINASE C"/>
    <property type="match status" value="1"/>
</dbReference>
<dbReference type="Gene3D" id="2.60.40.10">
    <property type="entry name" value="Immunoglobulins"/>
    <property type="match status" value="1"/>
</dbReference>
<evidence type="ECO:0000256" key="4">
    <source>
        <dbReference type="SAM" id="Coils"/>
    </source>
</evidence>
<dbReference type="Pfam" id="PF07495">
    <property type="entry name" value="Y_Y_Y"/>
    <property type="match status" value="1"/>
</dbReference>
<feature type="domain" description="Histidine kinase" evidence="5">
    <location>
        <begin position="872"/>
        <end position="1103"/>
    </location>
</feature>
<evidence type="ECO:0000313" key="6">
    <source>
        <dbReference type="EMBL" id="MBZ9611293.1"/>
    </source>
</evidence>
<dbReference type="SUPFAM" id="SSF63829">
    <property type="entry name" value="Calcium-dependent phosphotriesterase"/>
    <property type="match status" value="3"/>
</dbReference>
<evidence type="ECO:0000256" key="2">
    <source>
        <dbReference type="ARBA" id="ARBA00012438"/>
    </source>
</evidence>
<evidence type="ECO:0000256" key="1">
    <source>
        <dbReference type="ARBA" id="ARBA00000085"/>
    </source>
</evidence>
<dbReference type="InterPro" id="IPR003661">
    <property type="entry name" value="HisK_dim/P_dom"/>
</dbReference>
<dbReference type="CDD" id="cd00075">
    <property type="entry name" value="HATPase"/>
    <property type="match status" value="1"/>
</dbReference>
<evidence type="ECO:0000256" key="3">
    <source>
        <dbReference type="ARBA" id="ARBA00022553"/>
    </source>
</evidence>